<comment type="caution">
    <text evidence="2">The sequence shown here is derived from an EMBL/GenBank/DDBJ whole genome shotgun (WGS) entry which is preliminary data.</text>
</comment>
<reference evidence="2" key="2">
    <citation type="submission" date="2023-05" db="EMBL/GenBank/DDBJ databases">
        <authorList>
            <consortium name="Lawrence Berkeley National Laboratory"/>
            <person name="Steindorff A."/>
            <person name="Hensen N."/>
            <person name="Bonometti L."/>
            <person name="Westerberg I."/>
            <person name="Brannstrom I.O."/>
            <person name="Guillou S."/>
            <person name="Cros-Aarteil S."/>
            <person name="Calhoun S."/>
            <person name="Haridas S."/>
            <person name="Kuo A."/>
            <person name="Mondo S."/>
            <person name="Pangilinan J."/>
            <person name="Riley R."/>
            <person name="Labutti K."/>
            <person name="Andreopoulos B."/>
            <person name="Lipzen A."/>
            <person name="Chen C."/>
            <person name="Yanf M."/>
            <person name="Daum C."/>
            <person name="Ng V."/>
            <person name="Clum A."/>
            <person name="Ohm R."/>
            <person name="Martin F."/>
            <person name="Silar P."/>
            <person name="Natvig D."/>
            <person name="Lalanne C."/>
            <person name="Gautier V."/>
            <person name="Ament-Velasquez S.L."/>
            <person name="Kruys A."/>
            <person name="Hutchinson M.I."/>
            <person name="Powell A.J."/>
            <person name="Barry K."/>
            <person name="Miller A.N."/>
            <person name="Grigoriev I.V."/>
            <person name="Debuchy R."/>
            <person name="Gladieux P."/>
            <person name="Thoren M.H."/>
            <person name="Johannesson H."/>
        </authorList>
    </citation>
    <scope>NUCLEOTIDE SEQUENCE</scope>
    <source>
        <strain evidence="2">CBS 508.74</strain>
    </source>
</reference>
<dbReference type="Proteomes" id="UP001302812">
    <property type="component" value="Unassembled WGS sequence"/>
</dbReference>
<dbReference type="InterPro" id="IPR000182">
    <property type="entry name" value="GNAT_dom"/>
</dbReference>
<protein>
    <recommendedName>
        <fullName evidence="1">N-acetyltransferase domain-containing protein</fullName>
    </recommendedName>
</protein>
<dbReference type="InterPro" id="IPR052523">
    <property type="entry name" value="Trichothecene_AcTrans"/>
</dbReference>
<proteinExistence type="predicted"/>
<reference evidence="2" key="1">
    <citation type="journal article" date="2023" name="Mol. Phylogenet. Evol.">
        <title>Genome-scale phylogeny and comparative genomics of the fungal order Sordariales.</title>
        <authorList>
            <person name="Hensen N."/>
            <person name="Bonometti L."/>
            <person name="Westerberg I."/>
            <person name="Brannstrom I.O."/>
            <person name="Guillou S."/>
            <person name="Cros-Aarteil S."/>
            <person name="Calhoun S."/>
            <person name="Haridas S."/>
            <person name="Kuo A."/>
            <person name="Mondo S."/>
            <person name="Pangilinan J."/>
            <person name="Riley R."/>
            <person name="LaButti K."/>
            <person name="Andreopoulos B."/>
            <person name="Lipzen A."/>
            <person name="Chen C."/>
            <person name="Yan M."/>
            <person name="Daum C."/>
            <person name="Ng V."/>
            <person name="Clum A."/>
            <person name="Steindorff A."/>
            <person name="Ohm R.A."/>
            <person name="Martin F."/>
            <person name="Silar P."/>
            <person name="Natvig D.O."/>
            <person name="Lalanne C."/>
            <person name="Gautier V."/>
            <person name="Ament-Velasquez S.L."/>
            <person name="Kruys A."/>
            <person name="Hutchinson M.I."/>
            <person name="Powell A.J."/>
            <person name="Barry K."/>
            <person name="Miller A.N."/>
            <person name="Grigoriev I.V."/>
            <person name="Debuchy R."/>
            <person name="Gladieux P."/>
            <person name="Hiltunen Thoren M."/>
            <person name="Johannesson H."/>
        </authorList>
    </citation>
    <scope>NUCLEOTIDE SEQUENCE</scope>
    <source>
        <strain evidence="2">CBS 508.74</strain>
    </source>
</reference>
<keyword evidence="3" id="KW-1185">Reference proteome</keyword>
<dbReference type="PANTHER" id="PTHR42791:SF1">
    <property type="entry name" value="N-ACETYLTRANSFERASE DOMAIN-CONTAINING PROTEIN"/>
    <property type="match status" value="1"/>
</dbReference>
<gene>
    <name evidence="2" type="ORF">N656DRAFT_801548</name>
</gene>
<dbReference type="AlphaFoldDB" id="A0AAN6QEQ4"/>
<evidence type="ECO:0000259" key="1">
    <source>
        <dbReference type="Pfam" id="PF00583"/>
    </source>
</evidence>
<name>A0AAN6QEQ4_9PEZI</name>
<dbReference type="GeneID" id="89942259"/>
<dbReference type="Gene3D" id="3.40.630.30">
    <property type="match status" value="1"/>
</dbReference>
<accession>A0AAN6QEQ4</accession>
<dbReference type="RefSeq" id="XP_064666433.1">
    <property type="nucleotide sequence ID" value="XM_064818134.1"/>
</dbReference>
<evidence type="ECO:0000313" key="3">
    <source>
        <dbReference type="Proteomes" id="UP001302812"/>
    </source>
</evidence>
<dbReference type="SUPFAM" id="SSF55729">
    <property type="entry name" value="Acyl-CoA N-acyltransferases (Nat)"/>
    <property type="match status" value="1"/>
</dbReference>
<dbReference type="Pfam" id="PF00583">
    <property type="entry name" value="Acetyltransf_1"/>
    <property type="match status" value="1"/>
</dbReference>
<dbReference type="PANTHER" id="PTHR42791">
    <property type="entry name" value="GNAT FAMILY ACETYLTRANSFERASE"/>
    <property type="match status" value="1"/>
</dbReference>
<evidence type="ECO:0000313" key="2">
    <source>
        <dbReference type="EMBL" id="KAK4108863.1"/>
    </source>
</evidence>
<dbReference type="EMBL" id="MU853360">
    <property type="protein sequence ID" value="KAK4108863.1"/>
    <property type="molecule type" value="Genomic_DNA"/>
</dbReference>
<dbReference type="GO" id="GO:0016747">
    <property type="term" value="F:acyltransferase activity, transferring groups other than amino-acyl groups"/>
    <property type="evidence" value="ECO:0007669"/>
    <property type="project" value="InterPro"/>
</dbReference>
<organism evidence="2 3">
    <name type="scientific">Canariomyces notabilis</name>
    <dbReference type="NCBI Taxonomy" id="2074819"/>
    <lineage>
        <taxon>Eukaryota</taxon>
        <taxon>Fungi</taxon>
        <taxon>Dikarya</taxon>
        <taxon>Ascomycota</taxon>
        <taxon>Pezizomycotina</taxon>
        <taxon>Sordariomycetes</taxon>
        <taxon>Sordariomycetidae</taxon>
        <taxon>Sordariales</taxon>
        <taxon>Chaetomiaceae</taxon>
        <taxon>Canariomyces</taxon>
    </lineage>
</organism>
<sequence>MEAQQQQNQEKQQTPQPQYQITCKGKEYLDRTAQVLTDAFLGDPVYTWLLCDFPLEDQKPVLYKLLRSFFTAGSLNHGMFIEVDNFGSCGLLMPPGCKVDNPLTLIPAGLISALFTIGIGGCKRAVFEYGTATHAMMPKVLTKAEQDKHWYVFIMGTAVDRRKQGLAGALLRYMQDCARSDGRVLWLEATTEYSRDLYSKHGFTTVGEVVLGKGQVGPGGLPKKGGEGVTIWSMYWRP</sequence>
<feature type="domain" description="N-acetyltransferase" evidence="1">
    <location>
        <begin position="146"/>
        <end position="203"/>
    </location>
</feature>
<dbReference type="InterPro" id="IPR016181">
    <property type="entry name" value="Acyl_CoA_acyltransferase"/>
</dbReference>